<name>A0A923IZR7_9ACTO</name>
<evidence type="ECO:0000259" key="4">
    <source>
        <dbReference type="Pfam" id="PF10370"/>
    </source>
</evidence>
<evidence type="ECO:0000313" key="5">
    <source>
        <dbReference type="EMBL" id="MBB6335044.1"/>
    </source>
</evidence>
<gene>
    <name evidence="5" type="ORF">HD592_001609</name>
</gene>
<dbReference type="Gene3D" id="2.30.30.370">
    <property type="entry name" value="FAH"/>
    <property type="match status" value="1"/>
</dbReference>
<evidence type="ECO:0000256" key="2">
    <source>
        <dbReference type="ARBA" id="ARBA00022723"/>
    </source>
</evidence>
<proteinExistence type="inferred from homology"/>
<dbReference type="InterPro" id="IPR036663">
    <property type="entry name" value="Fumarylacetoacetase_C_sf"/>
</dbReference>
<keyword evidence="2" id="KW-0479">Metal-binding</keyword>
<organism evidence="5 6">
    <name type="scientific">Schaalia hyovaginalis</name>
    <dbReference type="NCBI Taxonomy" id="29316"/>
    <lineage>
        <taxon>Bacteria</taxon>
        <taxon>Bacillati</taxon>
        <taxon>Actinomycetota</taxon>
        <taxon>Actinomycetes</taxon>
        <taxon>Actinomycetales</taxon>
        <taxon>Actinomycetaceae</taxon>
        <taxon>Schaalia</taxon>
    </lineage>
</organism>
<dbReference type="AlphaFoldDB" id="A0A923IZR7"/>
<sequence length="257" mass="27734">MRIVRFSDGDSPRYGALEEGSTRIVVLKGDPLFNEIEPDGRIVELDEVRLLSPVIPRSKVIGIGTNFADQVRAPGSPEPETMPPVFLKANTSVIGPDDPIVLPEWSRDVIYEGELAVVIKSLAKDVPLDEVDQVILGYTLCNDVTARDAMDGGPWLKGKSFDTACPLGPWIVVDPKLDVQNLTISGRVGDAHALGSTAYMLHTVRELVAYCSTLFTLLPGDVITTGCPGVSGPITDGDTVSFEIPEIGRLTNPVLRR</sequence>
<keyword evidence="6" id="KW-1185">Reference proteome</keyword>
<dbReference type="GO" id="GO:0046872">
    <property type="term" value="F:metal ion binding"/>
    <property type="evidence" value="ECO:0007669"/>
    <property type="project" value="UniProtKB-KW"/>
</dbReference>
<dbReference type="SUPFAM" id="SSF56529">
    <property type="entry name" value="FAH"/>
    <property type="match status" value="1"/>
</dbReference>
<feature type="domain" description="Rv2993c-like N-terminal" evidence="4">
    <location>
        <begin position="1"/>
        <end position="53"/>
    </location>
</feature>
<dbReference type="GO" id="GO:0003824">
    <property type="term" value="F:catalytic activity"/>
    <property type="evidence" value="ECO:0007669"/>
    <property type="project" value="InterPro"/>
</dbReference>
<comment type="similarity">
    <text evidence="1">Belongs to the FAH family.</text>
</comment>
<evidence type="ECO:0000256" key="1">
    <source>
        <dbReference type="ARBA" id="ARBA00010211"/>
    </source>
</evidence>
<protein>
    <submittedName>
        <fullName evidence="5">2-keto-4-pentenoate hydratase/2-oxohepta-3-ene-1,7-dioic acid hydratase in catechol pathway</fullName>
    </submittedName>
</protein>
<dbReference type="Pfam" id="PF01557">
    <property type="entry name" value="FAA_hydrolase"/>
    <property type="match status" value="1"/>
</dbReference>
<reference evidence="5" key="1">
    <citation type="submission" date="2020-08" db="EMBL/GenBank/DDBJ databases">
        <title>Sequencing the genomes of 1000 actinobacteria strains.</title>
        <authorList>
            <person name="Klenk H.-P."/>
        </authorList>
    </citation>
    <scope>NUCLEOTIDE SEQUENCE</scope>
    <source>
        <strain evidence="5">DSM 10695</strain>
    </source>
</reference>
<dbReference type="PANTHER" id="PTHR42796">
    <property type="entry name" value="FUMARYLACETOACETATE HYDROLASE DOMAIN-CONTAINING PROTEIN 2A-RELATED"/>
    <property type="match status" value="1"/>
</dbReference>
<dbReference type="EMBL" id="JACHMK010000001">
    <property type="protein sequence ID" value="MBB6335044.1"/>
    <property type="molecule type" value="Genomic_DNA"/>
</dbReference>
<dbReference type="RefSeq" id="WP_184453180.1">
    <property type="nucleotide sequence ID" value="NZ_JACHMK010000001.1"/>
</dbReference>
<evidence type="ECO:0000313" key="6">
    <source>
        <dbReference type="Proteomes" id="UP000617426"/>
    </source>
</evidence>
<accession>A0A923IZR7</accession>
<dbReference type="PANTHER" id="PTHR42796:SF4">
    <property type="entry name" value="FUMARYLACETOACETATE HYDROLASE DOMAIN-CONTAINING PROTEIN 2A"/>
    <property type="match status" value="1"/>
</dbReference>
<evidence type="ECO:0000259" key="3">
    <source>
        <dbReference type="Pfam" id="PF01557"/>
    </source>
</evidence>
<dbReference type="Pfam" id="PF10370">
    <property type="entry name" value="Rv2993c-like_N"/>
    <property type="match status" value="1"/>
</dbReference>
<dbReference type="Gene3D" id="3.90.850.10">
    <property type="entry name" value="Fumarylacetoacetase-like, C-terminal domain"/>
    <property type="match status" value="1"/>
</dbReference>
<dbReference type="Proteomes" id="UP000617426">
    <property type="component" value="Unassembled WGS sequence"/>
</dbReference>
<feature type="domain" description="Fumarylacetoacetase-like C-terminal" evidence="3">
    <location>
        <begin position="59"/>
        <end position="254"/>
    </location>
</feature>
<comment type="caution">
    <text evidence="5">The sequence shown here is derived from an EMBL/GenBank/DDBJ whole genome shotgun (WGS) entry which is preliminary data.</text>
</comment>
<dbReference type="InterPro" id="IPR011234">
    <property type="entry name" value="Fumarylacetoacetase-like_C"/>
</dbReference>
<dbReference type="InterPro" id="IPR018833">
    <property type="entry name" value="Rv2993c-like_N"/>
</dbReference>
<dbReference type="InterPro" id="IPR051121">
    <property type="entry name" value="FAH"/>
</dbReference>
<dbReference type="GO" id="GO:0044281">
    <property type="term" value="P:small molecule metabolic process"/>
    <property type="evidence" value="ECO:0007669"/>
    <property type="project" value="UniProtKB-ARBA"/>
</dbReference>